<organism evidence="3 4">
    <name type="scientific">Zasmidium cellare</name>
    <name type="common">Wine cellar mold</name>
    <name type="synonym">Racodium cellare</name>
    <dbReference type="NCBI Taxonomy" id="395010"/>
    <lineage>
        <taxon>Eukaryota</taxon>
        <taxon>Fungi</taxon>
        <taxon>Dikarya</taxon>
        <taxon>Ascomycota</taxon>
        <taxon>Pezizomycotina</taxon>
        <taxon>Dothideomycetes</taxon>
        <taxon>Dothideomycetidae</taxon>
        <taxon>Mycosphaerellales</taxon>
        <taxon>Mycosphaerellaceae</taxon>
        <taxon>Zasmidium</taxon>
    </lineage>
</organism>
<feature type="compositionally biased region" description="Basic residues" evidence="2">
    <location>
        <begin position="385"/>
        <end position="394"/>
    </location>
</feature>
<feature type="coiled-coil region" evidence="1">
    <location>
        <begin position="131"/>
        <end position="202"/>
    </location>
</feature>
<sequence length="466" mass="51116">MSSSSSSPALTTSFEAPCLKYSPDSKYRLKREATLSDRDFCDGTTASKAKYAIKRARTSGPGPNEEMLAAALAAITQQRKQEVAALQTDHHSSLLAIGQANQQATDQLVQQQAAEMSGLKAECEQCVADVKRTAQLQFEALQADKLRAEKELADFKAALVLERQQAEEKHASLLAAKEQEVMAEAEKRHASALEEKERALERGFGVRMKREKQAWAKAAERERKNLVKMVSQDGIMNSALKAENATLLAEKNALRECLEEADQTVRDLEFDISYTKEQLEEAEQIIKKNRELEQNTLAARFAERKADRSLKETKVAFAETAKENAMMKENIKHGIYSMSDMVSDTTLADKRQRVMMPSEKRNGAQMAAARKGTGAAPKGVQKAKVSGRKPHRKAPVQDDTVISDSDMLPDSANDNLSEAPVKHRPAEIKGLQAAFGIIPTPPASAEKSGSKTISVGDLSASLSSQR</sequence>
<evidence type="ECO:0000313" key="4">
    <source>
        <dbReference type="Proteomes" id="UP001305779"/>
    </source>
</evidence>
<proteinExistence type="predicted"/>
<dbReference type="EMBL" id="JAXOVC010000010">
    <property type="protein sequence ID" value="KAK4496582.1"/>
    <property type="molecule type" value="Genomic_DNA"/>
</dbReference>
<evidence type="ECO:0000256" key="1">
    <source>
        <dbReference type="SAM" id="Coils"/>
    </source>
</evidence>
<keyword evidence="1" id="KW-0175">Coiled coil</keyword>
<feature type="region of interest" description="Disordered" evidence="2">
    <location>
        <begin position="439"/>
        <end position="466"/>
    </location>
</feature>
<accession>A0ABR0E591</accession>
<dbReference type="Proteomes" id="UP001305779">
    <property type="component" value="Unassembled WGS sequence"/>
</dbReference>
<keyword evidence="4" id="KW-1185">Reference proteome</keyword>
<reference evidence="3 4" key="1">
    <citation type="journal article" date="2023" name="G3 (Bethesda)">
        <title>A chromosome-level genome assembly of Zasmidium syzygii isolated from banana leaves.</title>
        <authorList>
            <person name="van Westerhoven A.C."/>
            <person name="Mehrabi R."/>
            <person name="Talebi R."/>
            <person name="Steentjes M.B.F."/>
            <person name="Corcolon B."/>
            <person name="Chong P.A."/>
            <person name="Kema G.H.J."/>
            <person name="Seidl M.F."/>
        </authorList>
    </citation>
    <scope>NUCLEOTIDE SEQUENCE [LARGE SCALE GENOMIC DNA]</scope>
    <source>
        <strain evidence="3 4">P124</strain>
    </source>
</reference>
<gene>
    <name evidence="3" type="ORF">PRZ48_012562</name>
</gene>
<evidence type="ECO:0000313" key="3">
    <source>
        <dbReference type="EMBL" id="KAK4496582.1"/>
    </source>
</evidence>
<comment type="caution">
    <text evidence="3">The sequence shown here is derived from an EMBL/GenBank/DDBJ whole genome shotgun (WGS) entry which is preliminary data.</text>
</comment>
<name>A0ABR0E591_ZASCE</name>
<evidence type="ECO:0000256" key="2">
    <source>
        <dbReference type="SAM" id="MobiDB-lite"/>
    </source>
</evidence>
<feature type="region of interest" description="Disordered" evidence="2">
    <location>
        <begin position="368"/>
        <end position="421"/>
    </location>
</feature>
<protein>
    <submittedName>
        <fullName evidence="3">Uncharacterized protein</fullName>
    </submittedName>
</protein>